<sequence length="129" mass="14538">MIHVFNCPIDPSTVGEFQQSNTGDAIFVNKNKDQKVTYHKDGRRIIEGKMEQIQSPEQCWSATLNGGVFMDWKRRCDSASTTKPTFENQKTAAAKKNLNLSTQKAEGVSPNLKRLILNTKANNDRSHNK</sequence>
<dbReference type="Proteomes" id="UP000046393">
    <property type="component" value="Unplaced"/>
</dbReference>
<dbReference type="AlphaFoldDB" id="A0A0N5B1A5"/>
<protein>
    <submittedName>
        <fullName evidence="2">Uncharacterized protein</fullName>
    </submittedName>
</protein>
<accession>A0A0N5B1A5</accession>
<evidence type="ECO:0000313" key="2">
    <source>
        <dbReference type="WBParaSite" id="SMUV_0001105701-mRNA-1"/>
    </source>
</evidence>
<evidence type="ECO:0000313" key="1">
    <source>
        <dbReference type="Proteomes" id="UP000046393"/>
    </source>
</evidence>
<dbReference type="WBParaSite" id="SMUV_0001105701-mRNA-1">
    <property type="protein sequence ID" value="SMUV_0001105701-mRNA-1"/>
    <property type="gene ID" value="SMUV_0001105701"/>
</dbReference>
<reference evidence="2" key="1">
    <citation type="submission" date="2017-02" db="UniProtKB">
        <authorList>
            <consortium name="WormBaseParasite"/>
        </authorList>
    </citation>
    <scope>IDENTIFICATION</scope>
</reference>
<proteinExistence type="predicted"/>
<name>A0A0N5B1A5_9BILA</name>
<organism evidence="1 2">
    <name type="scientific">Syphacia muris</name>
    <dbReference type="NCBI Taxonomy" id="451379"/>
    <lineage>
        <taxon>Eukaryota</taxon>
        <taxon>Metazoa</taxon>
        <taxon>Ecdysozoa</taxon>
        <taxon>Nematoda</taxon>
        <taxon>Chromadorea</taxon>
        <taxon>Rhabditida</taxon>
        <taxon>Spirurina</taxon>
        <taxon>Oxyuridomorpha</taxon>
        <taxon>Oxyuroidea</taxon>
        <taxon>Oxyuridae</taxon>
        <taxon>Syphacia</taxon>
    </lineage>
</organism>
<keyword evidence="1" id="KW-1185">Reference proteome</keyword>